<feature type="zinc finger region" description="dksA C4-type" evidence="1">
    <location>
        <begin position="81"/>
        <end position="105"/>
    </location>
</feature>
<evidence type="ECO:0000313" key="3">
    <source>
        <dbReference type="Proteomes" id="UP000182692"/>
    </source>
</evidence>
<dbReference type="GeneID" id="35873165"/>
<reference evidence="2 3" key="1">
    <citation type="submission" date="2016-10" db="EMBL/GenBank/DDBJ databases">
        <authorList>
            <person name="de Groot N.N."/>
        </authorList>
    </citation>
    <scope>NUCLEOTIDE SEQUENCE [LARGE SCALE GENOMIC DNA]</scope>
    <source>
        <strain evidence="2 3">DSM 15893</strain>
    </source>
</reference>
<organism evidence="2 3">
    <name type="scientific">Enterovibrio norvegicus DSM 15893</name>
    <dbReference type="NCBI Taxonomy" id="1121869"/>
    <lineage>
        <taxon>Bacteria</taxon>
        <taxon>Pseudomonadati</taxon>
        <taxon>Pseudomonadota</taxon>
        <taxon>Gammaproteobacteria</taxon>
        <taxon>Vibrionales</taxon>
        <taxon>Vibrionaceae</taxon>
        <taxon>Enterovibrio</taxon>
    </lineage>
</organism>
<dbReference type="AlphaFoldDB" id="A0A1I5WIQ9"/>
<dbReference type="STRING" id="1121869.SAMN03084138_04325"/>
<name>A0A1I5WIQ9_9GAMM</name>
<dbReference type="PROSITE" id="PS51128">
    <property type="entry name" value="ZF_DKSA_2"/>
    <property type="match status" value="1"/>
</dbReference>
<sequence length="114" mass="13140">MLDIEKVAQLQKKLMNEKEVVRSRLEDALIRLTGQDVSSVPTAHLIKLCRRESDDLHDDGFRLERIDAALCAIHTGLFGYCADCEEPIDLQDIIEDPTEPRCQECRVHSRYYHS</sequence>
<evidence type="ECO:0000313" key="2">
    <source>
        <dbReference type="EMBL" id="SFQ19520.1"/>
    </source>
</evidence>
<dbReference type="RefSeq" id="WP_074928565.1">
    <property type="nucleotide sequence ID" value="NZ_FOWR01000049.1"/>
</dbReference>
<protein>
    <submittedName>
        <fullName evidence="2">Transcriptional regulator, TraR/DksA family</fullName>
    </submittedName>
</protein>
<accession>A0A1I5WIQ9</accession>
<evidence type="ECO:0000256" key="1">
    <source>
        <dbReference type="PROSITE-ProRule" id="PRU00510"/>
    </source>
</evidence>
<proteinExistence type="predicted"/>
<dbReference type="Gene3D" id="1.20.120.910">
    <property type="entry name" value="DksA, coiled-coil domain"/>
    <property type="match status" value="1"/>
</dbReference>
<dbReference type="EMBL" id="FOWR01000049">
    <property type="protein sequence ID" value="SFQ19520.1"/>
    <property type="molecule type" value="Genomic_DNA"/>
</dbReference>
<gene>
    <name evidence="2" type="ORF">SAMN03084138_04325</name>
</gene>
<dbReference type="OrthoDB" id="6064855at2"/>
<dbReference type="Proteomes" id="UP000182692">
    <property type="component" value="Unassembled WGS sequence"/>
</dbReference>